<dbReference type="Pfam" id="PF02159">
    <property type="entry name" value="Oest_recep"/>
    <property type="match status" value="1"/>
</dbReference>
<dbReference type="InterPro" id="IPR046944">
    <property type="entry name" value="Estr_rcpt_N"/>
</dbReference>
<evidence type="ECO:0000256" key="1">
    <source>
        <dbReference type="SAM" id="MobiDB-lite"/>
    </source>
</evidence>
<feature type="domain" description="Estrogen receptor N-terminal" evidence="2">
    <location>
        <begin position="1"/>
        <end position="27"/>
    </location>
</feature>
<organism evidence="3">
    <name type="scientific">Bos taurus</name>
    <name type="common">Bovine</name>
    <dbReference type="NCBI Taxonomy" id="9913"/>
    <lineage>
        <taxon>Eukaryota</taxon>
        <taxon>Metazoa</taxon>
        <taxon>Chordata</taxon>
        <taxon>Craniata</taxon>
        <taxon>Vertebrata</taxon>
        <taxon>Euteleostomi</taxon>
        <taxon>Mammalia</taxon>
        <taxon>Eutheria</taxon>
        <taxon>Laurasiatheria</taxon>
        <taxon>Artiodactyla</taxon>
        <taxon>Ruminantia</taxon>
        <taxon>Pecora</taxon>
        <taxon>Bovidae</taxon>
        <taxon>Bovinae</taxon>
        <taxon>Bos</taxon>
    </lineage>
</organism>
<sequence length="73" mass="8042">YLENESSGYAVREAGPPAYYRPNSDNAANLWPSPIMIKELVHMINWAKLHAPANFGSAPPEDVNITGEAENFP</sequence>
<dbReference type="AlphaFoldDB" id="Q7M2M5"/>
<proteinExistence type="evidence at protein level"/>
<feature type="non-terminal residue" evidence="3">
    <location>
        <position position="1"/>
    </location>
</feature>
<feature type="region of interest" description="Disordered" evidence="1">
    <location>
        <begin position="54"/>
        <end position="73"/>
    </location>
</feature>
<dbReference type="PIR" id="A28927">
    <property type="entry name" value="A28927"/>
</dbReference>
<name>Q7M2M5_BOVIN</name>
<accession>Q7M2M5</accession>
<reference evidence="3" key="1">
    <citation type="journal article" date="1988" name="Biochem. Biophys. Res. Commun.">
        <title>Chemical characterization by protein sequence analysis of the bovine estrogen receptor.</title>
        <authorList>
            <person name="Ratajczak T."/>
            <person name="Brockway M.J."/>
            <person name="Hahnel R."/>
            <person name="Moritz R.L."/>
            <person name="Simpson R.J."/>
        </authorList>
    </citation>
    <scope>PROTEIN SEQUENCE</scope>
</reference>
<keyword id="KW-0903">Direct protein sequencing</keyword>
<dbReference type="GO" id="GO:0030284">
    <property type="term" value="F:nuclear estrogen receptor activity"/>
    <property type="evidence" value="ECO:0007669"/>
    <property type="project" value="InterPro"/>
</dbReference>
<evidence type="ECO:0000313" key="3">
    <source>
        <dbReference type="PIR" id="A28927"/>
    </source>
</evidence>
<protein>
    <submittedName>
        <fullName evidence="3">Estrogen receptor</fullName>
    </submittedName>
</protein>
<feature type="non-terminal residue" evidence="3">
    <location>
        <position position="73"/>
    </location>
</feature>
<evidence type="ECO:0000259" key="2">
    <source>
        <dbReference type="Pfam" id="PF02159"/>
    </source>
</evidence>